<dbReference type="Gene3D" id="1.20.1280.50">
    <property type="match status" value="1"/>
</dbReference>
<dbReference type="EnsemblPlants" id="TuG1812G0100000533.01.T01">
    <property type="protein sequence ID" value="TuG1812G0100000533.01.T01.cds268922"/>
    <property type="gene ID" value="TuG1812G0100000533.01"/>
</dbReference>
<dbReference type="Pfam" id="PF00646">
    <property type="entry name" value="F-box"/>
    <property type="match status" value="1"/>
</dbReference>
<protein>
    <recommendedName>
        <fullName evidence="1">F-box domain-containing protein</fullName>
    </recommendedName>
</protein>
<sequence>MSIPEGPLVEILSRVPYKSLCRFKCVSKPWFALCFDREILKKSPQSLAGFFLNFGGNICVRNLSGRGPPLVDLNLQFLRENYKRVWLEQCCGGLLLCDCAKSRSLGGGGGGGHDYAVCNPATKEWTVLPHIQFLVQGIVNVGPLIYLGFDAAVPSRFVAFALSAPEAPNHGQVSIYSSETGRWTSVQSKWASGTTVNRHAGYVFLNGAMHLTTFSNSIVTVDAEGKVWREIEMPDDLPTLFTHYSIGQSQGLLYAWRIENVDDYQLYIWVLEDYINGKWALKHTMSVLKLFTRHHKGYSYSYTMFAVHPDCNVIFVTNKQKLIMSYNMDNQKVRVFSTSTQSRFGLPYIPCFAEWPSAG</sequence>
<evidence type="ECO:0000313" key="3">
    <source>
        <dbReference type="Proteomes" id="UP000015106"/>
    </source>
</evidence>
<evidence type="ECO:0000259" key="1">
    <source>
        <dbReference type="SMART" id="SM00256"/>
    </source>
</evidence>
<dbReference type="NCBIfam" id="TIGR01640">
    <property type="entry name" value="F_box_assoc_1"/>
    <property type="match status" value="1"/>
</dbReference>
<dbReference type="InterPro" id="IPR017451">
    <property type="entry name" value="F-box-assoc_interact_dom"/>
</dbReference>
<dbReference type="InterPro" id="IPR055290">
    <property type="entry name" value="At3g26010-like"/>
</dbReference>
<dbReference type="InterPro" id="IPR001810">
    <property type="entry name" value="F-box_dom"/>
</dbReference>
<dbReference type="InterPro" id="IPR056592">
    <property type="entry name" value="Beta-prop_At3g26010-like"/>
</dbReference>
<dbReference type="AlphaFoldDB" id="A0A8R7P0N5"/>
<accession>A0A8R7P0N5</accession>
<reference evidence="3" key="1">
    <citation type="journal article" date="2013" name="Nature">
        <title>Draft genome of the wheat A-genome progenitor Triticum urartu.</title>
        <authorList>
            <person name="Ling H.Q."/>
            <person name="Zhao S."/>
            <person name="Liu D."/>
            <person name="Wang J."/>
            <person name="Sun H."/>
            <person name="Zhang C."/>
            <person name="Fan H."/>
            <person name="Li D."/>
            <person name="Dong L."/>
            <person name="Tao Y."/>
            <person name="Gao C."/>
            <person name="Wu H."/>
            <person name="Li Y."/>
            <person name="Cui Y."/>
            <person name="Guo X."/>
            <person name="Zheng S."/>
            <person name="Wang B."/>
            <person name="Yu K."/>
            <person name="Liang Q."/>
            <person name="Yang W."/>
            <person name="Lou X."/>
            <person name="Chen J."/>
            <person name="Feng M."/>
            <person name="Jian J."/>
            <person name="Zhang X."/>
            <person name="Luo G."/>
            <person name="Jiang Y."/>
            <person name="Liu J."/>
            <person name="Wang Z."/>
            <person name="Sha Y."/>
            <person name="Zhang B."/>
            <person name="Wu H."/>
            <person name="Tang D."/>
            <person name="Shen Q."/>
            <person name="Xue P."/>
            <person name="Zou S."/>
            <person name="Wang X."/>
            <person name="Liu X."/>
            <person name="Wang F."/>
            <person name="Yang Y."/>
            <person name="An X."/>
            <person name="Dong Z."/>
            <person name="Zhang K."/>
            <person name="Zhang X."/>
            <person name="Luo M.C."/>
            <person name="Dvorak J."/>
            <person name="Tong Y."/>
            <person name="Wang J."/>
            <person name="Yang H."/>
            <person name="Li Z."/>
            <person name="Wang D."/>
            <person name="Zhang A."/>
            <person name="Wang J."/>
        </authorList>
    </citation>
    <scope>NUCLEOTIDE SEQUENCE</scope>
    <source>
        <strain evidence="3">cv. G1812</strain>
    </source>
</reference>
<dbReference type="Pfam" id="PF24750">
    <property type="entry name" value="b-prop_At3g26010-like"/>
    <property type="match status" value="1"/>
</dbReference>
<dbReference type="PANTHER" id="PTHR35546">
    <property type="entry name" value="F-BOX PROTEIN INTERACTION DOMAIN PROTEIN-RELATED"/>
    <property type="match status" value="1"/>
</dbReference>
<proteinExistence type="predicted"/>
<feature type="domain" description="F-box" evidence="1">
    <location>
        <begin position="3"/>
        <end position="43"/>
    </location>
</feature>
<dbReference type="CDD" id="cd22157">
    <property type="entry name" value="F-box_AtFBW1-like"/>
    <property type="match status" value="1"/>
</dbReference>
<dbReference type="PANTHER" id="PTHR35546:SF48">
    <property type="entry name" value="F-BOX DOMAIN-CONTAINING PROTEIN"/>
    <property type="match status" value="1"/>
</dbReference>
<dbReference type="SMART" id="SM00256">
    <property type="entry name" value="FBOX"/>
    <property type="match status" value="1"/>
</dbReference>
<dbReference type="SUPFAM" id="SSF81383">
    <property type="entry name" value="F-box domain"/>
    <property type="match status" value="1"/>
</dbReference>
<dbReference type="Proteomes" id="UP000015106">
    <property type="component" value="Chromosome 1"/>
</dbReference>
<dbReference type="InterPro" id="IPR036047">
    <property type="entry name" value="F-box-like_dom_sf"/>
</dbReference>
<dbReference type="SUPFAM" id="SSF69304">
    <property type="entry name" value="Tricorn protease N-terminal domain"/>
    <property type="match status" value="1"/>
</dbReference>
<reference evidence="2" key="2">
    <citation type="submission" date="2018-03" db="EMBL/GenBank/DDBJ databases">
        <title>The Triticum urartu genome reveals the dynamic nature of wheat genome evolution.</title>
        <authorList>
            <person name="Ling H."/>
            <person name="Ma B."/>
            <person name="Shi X."/>
            <person name="Liu H."/>
            <person name="Dong L."/>
            <person name="Sun H."/>
            <person name="Cao Y."/>
            <person name="Gao Q."/>
            <person name="Zheng S."/>
            <person name="Li Y."/>
            <person name="Yu Y."/>
            <person name="Du H."/>
            <person name="Qi M."/>
            <person name="Li Y."/>
            <person name="Yu H."/>
            <person name="Cui Y."/>
            <person name="Wang N."/>
            <person name="Chen C."/>
            <person name="Wu H."/>
            <person name="Zhao Y."/>
            <person name="Zhang J."/>
            <person name="Li Y."/>
            <person name="Zhou W."/>
            <person name="Zhang B."/>
            <person name="Hu W."/>
            <person name="Eijk M."/>
            <person name="Tang J."/>
            <person name="Witsenboer H."/>
            <person name="Zhao S."/>
            <person name="Li Z."/>
            <person name="Zhang A."/>
            <person name="Wang D."/>
            <person name="Liang C."/>
        </authorList>
    </citation>
    <scope>NUCLEOTIDE SEQUENCE [LARGE SCALE GENOMIC DNA]</scope>
    <source>
        <strain evidence="2">cv. G1812</strain>
    </source>
</reference>
<reference evidence="2" key="3">
    <citation type="submission" date="2022-06" db="UniProtKB">
        <authorList>
            <consortium name="EnsemblPlants"/>
        </authorList>
    </citation>
    <scope>IDENTIFICATION</scope>
</reference>
<dbReference type="Gramene" id="TuG1812G0100000533.01.T01">
    <property type="protein sequence ID" value="TuG1812G0100000533.01.T01.cds268922"/>
    <property type="gene ID" value="TuG1812G0100000533.01"/>
</dbReference>
<organism evidence="2 3">
    <name type="scientific">Triticum urartu</name>
    <name type="common">Red wild einkorn</name>
    <name type="synonym">Crithodium urartu</name>
    <dbReference type="NCBI Taxonomy" id="4572"/>
    <lineage>
        <taxon>Eukaryota</taxon>
        <taxon>Viridiplantae</taxon>
        <taxon>Streptophyta</taxon>
        <taxon>Embryophyta</taxon>
        <taxon>Tracheophyta</taxon>
        <taxon>Spermatophyta</taxon>
        <taxon>Magnoliopsida</taxon>
        <taxon>Liliopsida</taxon>
        <taxon>Poales</taxon>
        <taxon>Poaceae</taxon>
        <taxon>BOP clade</taxon>
        <taxon>Pooideae</taxon>
        <taxon>Triticodae</taxon>
        <taxon>Triticeae</taxon>
        <taxon>Triticinae</taxon>
        <taxon>Triticum</taxon>
    </lineage>
</organism>
<evidence type="ECO:0000313" key="2">
    <source>
        <dbReference type="EnsemblPlants" id="TuG1812G0100000533.01.T01.cds268922"/>
    </source>
</evidence>
<keyword evidence="3" id="KW-1185">Reference proteome</keyword>
<name>A0A8R7P0N5_TRIUA</name>